<comment type="caution">
    <text evidence="12">The sequence shown here is derived from an EMBL/GenBank/DDBJ whole genome shotgun (WGS) entry which is preliminary data.</text>
</comment>
<reference evidence="12" key="1">
    <citation type="submission" date="2021-12" db="EMBL/GenBank/DDBJ databases">
        <authorList>
            <person name="Ulrich A."/>
        </authorList>
    </citation>
    <scope>NUCLEOTIDE SEQUENCE</scope>
    <source>
        <strain evidence="12">A1P009</strain>
    </source>
</reference>
<organism evidence="12 13">
    <name type="scientific">Luteimonas fraxinea</name>
    <dbReference type="NCBI Taxonomy" id="2901869"/>
    <lineage>
        <taxon>Bacteria</taxon>
        <taxon>Pseudomonadati</taxon>
        <taxon>Pseudomonadota</taxon>
        <taxon>Gammaproteobacteria</taxon>
        <taxon>Lysobacterales</taxon>
        <taxon>Lysobacteraceae</taxon>
        <taxon>Luteimonas</taxon>
    </lineage>
</organism>
<keyword evidence="9" id="KW-0472">Membrane</keyword>
<dbReference type="PANTHER" id="PTHR33446">
    <property type="entry name" value="PROTEIN TONB-RELATED"/>
    <property type="match status" value="1"/>
</dbReference>
<keyword evidence="7" id="KW-0653">Protein transport</keyword>
<dbReference type="PROSITE" id="PS52015">
    <property type="entry name" value="TONB_CTD"/>
    <property type="match status" value="1"/>
</dbReference>
<dbReference type="SUPFAM" id="SSF74653">
    <property type="entry name" value="TolA/TonB C-terminal domain"/>
    <property type="match status" value="1"/>
</dbReference>
<dbReference type="EMBL" id="JAJQKU010000003">
    <property type="protein sequence ID" value="MCD9097502.1"/>
    <property type="molecule type" value="Genomic_DNA"/>
</dbReference>
<keyword evidence="8" id="KW-1133">Transmembrane helix</keyword>
<evidence type="ECO:0000256" key="3">
    <source>
        <dbReference type="ARBA" id="ARBA00022448"/>
    </source>
</evidence>
<reference evidence="12" key="2">
    <citation type="journal article" date="2022" name="Syst. Appl. Microbiol.">
        <title>Physiological and genomic characterisation of Luteimonas fraxinea sp. nov., a bacterial species associated with trees tolerant to ash dieback.</title>
        <authorList>
            <person name="Ulrich K."/>
            <person name="Becker R."/>
            <person name="Behrendt U."/>
            <person name="Kube M."/>
            <person name="Schneck V."/>
            <person name="Ulrich A."/>
        </authorList>
    </citation>
    <scope>NUCLEOTIDE SEQUENCE</scope>
    <source>
        <strain evidence="12">A1P009</strain>
    </source>
</reference>
<evidence type="ECO:0000256" key="4">
    <source>
        <dbReference type="ARBA" id="ARBA00022475"/>
    </source>
</evidence>
<comment type="similarity">
    <text evidence="2">Belongs to the TonB family.</text>
</comment>
<feature type="signal peptide" evidence="10">
    <location>
        <begin position="1"/>
        <end position="22"/>
    </location>
</feature>
<evidence type="ECO:0000256" key="6">
    <source>
        <dbReference type="ARBA" id="ARBA00022692"/>
    </source>
</evidence>
<evidence type="ECO:0000256" key="8">
    <source>
        <dbReference type="ARBA" id="ARBA00022989"/>
    </source>
</evidence>
<accession>A0ABS8UF73</accession>
<dbReference type="RefSeq" id="WP_232136552.1">
    <property type="nucleotide sequence ID" value="NZ_CP089507.1"/>
</dbReference>
<keyword evidence="3" id="KW-0813">Transport</keyword>
<evidence type="ECO:0000313" key="13">
    <source>
        <dbReference type="Proteomes" id="UP001430360"/>
    </source>
</evidence>
<dbReference type="NCBIfam" id="TIGR01352">
    <property type="entry name" value="tonB_Cterm"/>
    <property type="match status" value="1"/>
</dbReference>
<keyword evidence="5" id="KW-0997">Cell inner membrane</keyword>
<dbReference type="InterPro" id="IPR051045">
    <property type="entry name" value="TonB-dependent_transducer"/>
</dbReference>
<keyword evidence="13" id="KW-1185">Reference proteome</keyword>
<keyword evidence="6" id="KW-0812">Transmembrane</keyword>
<evidence type="ECO:0000259" key="11">
    <source>
        <dbReference type="PROSITE" id="PS52015"/>
    </source>
</evidence>
<gene>
    <name evidence="12" type="ORF">LTT95_11195</name>
</gene>
<comment type="subcellular location">
    <subcellularLocation>
        <location evidence="1">Cell inner membrane</location>
        <topology evidence="1">Single-pass membrane protein</topology>
        <orientation evidence="1">Periplasmic side</orientation>
    </subcellularLocation>
</comment>
<evidence type="ECO:0000256" key="2">
    <source>
        <dbReference type="ARBA" id="ARBA00006555"/>
    </source>
</evidence>
<keyword evidence="10" id="KW-0732">Signal</keyword>
<keyword evidence="4" id="KW-1003">Cell membrane</keyword>
<feature type="domain" description="TonB C-terminal" evidence="11">
    <location>
        <begin position="128"/>
        <end position="218"/>
    </location>
</feature>
<evidence type="ECO:0000256" key="9">
    <source>
        <dbReference type="ARBA" id="ARBA00023136"/>
    </source>
</evidence>
<protein>
    <submittedName>
        <fullName evidence="12">Energy transducer TonB</fullName>
    </submittedName>
</protein>
<evidence type="ECO:0000313" key="12">
    <source>
        <dbReference type="EMBL" id="MCD9097502.1"/>
    </source>
</evidence>
<name>A0ABS8UF73_9GAMM</name>
<evidence type="ECO:0000256" key="1">
    <source>
        <dbReference type="ARBA" id="ARBA00004383"/>
    </source>
</evidence>
<dbReference type="Pfam" id="PF03544">
    <property type="entry name" value="TonB_C"/>
    <property type="match status" value="1"/>
</dbReference>
<proteinExistence type="inferred from homology"/>
<dbReference type="PANTHER" id="PTHR33446:SF2">
    <property type="entry name" value="PROTEIN TONB"/>
    <property type="match status" value="1"/>
</dbReference>
<evidence type="ECO:0000256" key="10">
    <source>
        <dbReference type="SAM" id="SignalP"/>
    </source>
</evidence>
<sequence>MRRLGACLALLWLAGCASQPDAVIERDGCRVLPARASLTDVRMHALTLKQDAKGCRAVGRAPTQDIAAMQQRALVVMATAHCGAMATPGEIQQANTQGVASYGFTLLLAAKPDAVCHAPGTGDRAMPVVSIDEASRRSNPPRYPPTMTHAGIEGRVILTLLVEPDGAAAAALVQTSSGQAAFDQSATEAARKWRFHRDAASKHEGLAVVRVPVRFAMD</sequence>
<dbReference type="InterPro" id="IPR006260">
    <property type="entry name" value="TonB/TolA_C"/>
</dbReference>
<feature type="chain" id="PRO_5045797644" evidence="10">
    <location>
        <begin position="23"/>
        <end position="218"/>
    </location>
</feature>
<evidence type="ECO:0000256" key="7">
    <source>
        <dbReference type="ARBA" id="ARBA00022927"/>
    </source>
</evidence>
<dbReference type="Proteomes" id="UP001430360">
    <property type="component" value="Unassembled WGS sequence"/>
</dbReference>
<dbReference type="InterPro" id="IPR037682">
    <property type="entry name" value="TonB_C"/>
</dbReference>
<dbReference type="PROSITE" id="PS51257">
    <property type="entry name" value="PROKAR_LIPOPROTEIN"/>
    <property type="match status" value="1"/>
</dbReference>
<dbReference type="Gene3D" id="3.30.1150.10">
    <property type="match status" value="1"/>
</dbReference>
<evidence type="ECO:0000256" key="5">
    <source>
        <dbReference type="ARBA" id="ARBA00022519"/>
    </source>
</evidence>